<keyword evidence="1" id="KW-1133">Transmembrane helix</keyword>
<gene>
    <name evidence="2" type="ORF">SAMN05444005_10499</name>
</gene>
<keyword evidence="3" id="KW-1185">Reference proteome</keyword>
<accession>A0A1H9C846</accession>
<protein>
    <submittedName>
        <fullName evidence="2">Uncharacterized protein</fullName>
    </submittedName>
</protein>
<dbReference type="EMBL" id="FOEI01000004">
    <property type="protein sequence ID" value="SEP97420.1"/>
    <property type="molecule type" value="Genomic_DNA"/>
</dbReference>
<dbReference type="AlphaFoldDB" id="A0A1H9C846"/>
<proteinExistence type="predicted"/>
<feature type="transmembrane region" description="Helical" evidence="1">
    <location>
        <begin position="6"/>
        <end position="26"/>
    </location>
</feature>
<dbReference type="Proteomes" id="UP000198648">
    <property type="component" value="Unassembled WGS sequence"/>
</dbReference>
<dbReference type="RefSeq" id="WP_143065630.1">
    <property type="nucleotide sequence ID" value="NZ_FOEI01000004.1"/>
</dbReference>
<evidence type="ECO:0000256" key="1">
    <source>
        <dbReference type="SAM" id="Phobius"/>
    </source>
</evidence>
<feature type="transmembrane region" description="Helical" evidence="1">
    <location>
        <begin position="60"/>
        <end position="77"/>
    </location>
</feature>
<organism evidence="2 3">
    <name type="scientific">Flavobacterium urocaniciphilum</name>
    <dbReference type="NCBI Taxonomy" id="1299341"/>
    <lineage>
        <taxon>Bacteria</taxon>
        <taxon>Pseudomonadati</taxon>
        <taxon>Bacteroidota</taxon>
        <taxon>Flavobacteriia</taxon>
        <taxon>Flavobacteriales</taxon>
        <taxon>Flavobacteriaceae</taxon>
        <taxon>Flavobacterium</taxon>
    </lineage>
</organism>
<feature type="transmembrane region" description="Helical" evidence="1">
    <location>
        <begin position="84"/>
        <end position="100"/>
    </location>
</feature>
<sequence length="117" mass="13686">MRQLTYFFNIILTLAAIVLTLGKFLIKDFEDITIGFLVILGIYQLAISLGITIYSVITNYKVVALYLIYWLLVIAFFKFIMDDFFYACVLVAIYNLYIHYCSFSNSKYNIINHDTFI</sequence>
<reference evidence="2 3" key="1">
    <citation type="submission" date="2016-10" db="EMBL/GenBank/DDBJ databases">
        <authorList>
            <person name="de Groot N.N."/>
        </authorList>
    </citation>
    <scope>NUCLEOTIDE SEQUENCE [LARGE SCALE GENOMIC DNA]</scope>
    <source>
        <strain evidence="2 3">DSM 27078</strain>
    </source>
</reference>
<feature type="transmembrane region" description="Helical" evidence="1">
    <location>
        <begin position="33"/>
        <end position="54"/>
    </location>
</feature>
<name>A0A1H9C846_9FLAO</name>
<evidence type="ECO:0000313" key="2">
    <source>
        <dbReference type="EMBL" id="SEP97420.1"/>
    </source>
</evidence>
<evidence type="ECO:0000313" key="3">
    <source>
        <dbReference type="Proteomes" id="UP000198648"/>
    </source>
</evidence>
<keyword evidence="1" id="KW-0472">Membrane</keyword>
<keyword evidence="1" id="KW-0812">Transmembrane</keyword>